<organism evidence="2 3">
    <name type="scientific">Fibrobacter intestinalis</name>
    <dbReference type="NCBI Taxonomy" id="28122"/>
    <lineage>
        <taxon>Bacteria</taxon>
        <taxon>Pseudomonadati</taxon>
        <taxon>Fibrobacterota</taxon>
        <taxon>Fibrobacteria</taxon>
        <taxon>Fibrobacterales</taxon>
        <taxon>Fibrobacteraceae</taxon>
        <taxon>Fibrobacter</taxon>
    </lineage>
</organism>
<dbReference type="Proteomes" id="UP000190449">
    <property type="component" value="Unassembled WGS sequence"/>
</dbReference>
<dbReference type="STRING" id="28122.SAMN02745108_02952"/>
<dbReference type="Gene3D" id="3.30.40.10">
    <property type="entry name" value="Zinc/RING finger domain, C3HC4 (zinc finger)"/>
    <property type="match status" value="1"/>
</dbReference>
<protein>
    <recommendedName>
        <fullName evidence="1">RING-type domain-containing protein</fullName>
    </recommendedName>
</protein>
<dbReference type="EMBL" id="FUWU01000103">
    <property type="protein sequence ID" value="SKA22581.1"/>
    <property type="molecule type" value="Genomic_DNA"/>
</dbReference>
<proteinExistence type="predicted"/>
<name>A0A1T4S439_9BACT</name>
<evidence type="ECO:0000259" key="1">
    <source>
        <dbReference type="PROSITE" id="PS50089"/>
    </source>
</evidence>
<dbReference type="InterPro" id="IPR013083">
    <property type="entry name" value="Znf_RING/FYVE/PHD"/>
</dbReference>
<dbReference type="PROSITE" id="PS50089">
    <property type="entry name" value="ZF_RING_2"/>
    <property type="match status" value="1"/>
</dbReference>
<gene>
    <name evidence="2" type="ORF">SAMN02745108_02952</name>
</gene>
<sequence length="58" mass="6702">MPRIHKNYKCSKCGKILHEGDSVLVCIECRRPVCEECWKKGQQLCPICKESIQPDVIK</sequence>
<feature type="domain" description="RING-type" evidence="1">
    <location>
        <begin position="10"/>
        <end position="49"/>
    </location>
</feature>
<evidence type="ECO:0000313" key="2">
    <source>
        <dbReference type="EMBL" id="SKA22581.1"/>
    </source>
</evidence>
<evidence type="ECO:0000313" key="3">
    <source>
        <dbReference type="Proteomes" id="UP000190449"/>
    </source>
</evidence>
<dbReference type="AlphaFoldDB" id="A0A1T4S439"/>
<reference evidence="2 3" key="1">
    <citation type="submission" date="2017-02" db="EMBL/GenBank/DDBJ databases">
        <authorList>
            <person name="Peterson S.W."/>
        </authorList>
    </citation>
    <scope>NUCLEOTIDE SEQUENCE [LARGE SCALE GENOMIC DNA]</scope>
    <source>
        <strain evidence="2 3">ATCC 43854</strain>
    </source>
</reference>
<accession>A0A1T4S439</accession>
<dbReference type="InterPro" id="IPR001841">
    <property type="entry name" value="Znf_RING"/>
</dbReference>
<dbReference type="SUPFAM" id="SSF57850">
    <property type="entry name" value="RING/U-box"/>
    <property type="match status" value="1"/>
</dbReference>